<name>A0A368XWN6_9BURK</name>
<dbReference type="EMBL" id="QPJK01000005">
    <property type="protein sequence ID" value="RCW70444.1"/>
    <property type="molecule type" value="Genomic_DNA"/>
</dbReference>
<comment type="caution">
    <text evidence="2">The sequence shown here is derived from an EMBL/GenBank/DDBJ whole genome shotgun (WGS) entry which is preliminary data.</text>
</comment>
<sequence length="253" mass="26134">MKAPTTPSGRAKRRPEPQAERSDGPCGTSPCAPAEERSAMGCAGNLALRELTHCACPSVVSGANGASCAMQPMARAPQVARSASAGTGAPGSPSLWLLSLGEARESDCAAGRTSRLQVLARKQSVLCTPSADQSEEAGYSPPHGDSLFLLRQEKEAKEGGPGAHVPPLALRATCGARGLGALHNSHHSLRSFSSDKCNESVHEARGSPRRPGHCAPRRGHRGGSGVTYGPSLRSAAPPFALRAIQHHGTSTCK</sequence>
<keyword evidence="3" id="KW-1185">Reference proteome</keyword>
<protein>
    <submittedName>
        <fullName evidence="2">Uncharacterized protein</fullName>
    </submittedName>
</protein>
<evidence type="ECO:0000313" key="3">
    <source>
        <dbReference type="Proteomes" id="UP000252884"/>
    </source>
</evidence>
<reference evidence="2 3" key="1">
    <citation type="submission" date="2018-07" db="EMBL/GenBank/DDBJ databases">
        <title>Genomic Encyclopedia of Type Strains, Phase IV (KMG-IV): sequencing the most valuable type-strain genomes for metagenomic binning, comparative biology and taxonomic classification.</title>
        <authorList>
            <person name="Goeker M."/>
        </authorList>
    </citation>
    <scope>NUCLEOTIDE SEQUENCE [LARGE SCALE GENOMIC DNA]</scope>
    <source>
        <strain evidence="2 3">DSM 21634</strain>
    </source>
</reference>
<proteinExistence type="predicted"/>
<feature type="region of interest" description="Disordered" evidence="1">
    <location>
        <begin position="1"/>
        <end position="31"/>
    </location>
</feature>
<accession>A0A368XWN6</accession>
<evidence type="ECO:0000313" key="2">
    <source>
        <dbReference type="EMBL" id="RCW70444.1"/>
    </source>
</evidence>
<feature type="compositionally biased region" description="Basic residues" evidence="1">
    <location>
        <begin position="207"/>
        <end position="221"/>
    </location>
</feature>
<dbReference type="Proteomes" id="UP000252884">
    <property type="component" value="Unassembled WGS sequence"/>
</dbReference>
<dbReference type="AlphaFoldDB" id="A0A368XWN6"/>
<gene>
    <name evidence="2" type="ORF">DES41_105387</name>
</gene>
<organism evidence="2 3">
    <name type="scientific">Pseudorhodoferax soli</name>
    <dbReference type="NCBI Taxonomy" id="545864"/>
    <lineage>
        <taxon>Bacteria</taxon>
        <taxon>Pseudomonadati</taxon>
        <taxon>Pseudomonadota</taxon>
        <taxon>Betaproteobacteria</taxon>
        <taxon>Burkholderiales</taxon>
        <taxon>Comamonadaceae</taxon>
    </lineage>
</organism>
<feature type="compositionally biased region" description="Basic and acidic residues" evidence="1">
    <location>
        <begin position="14"/>
        <end position="23"/>
    </location>
</feature>
<feature type="region of interest" description="Disordered" evidence="1">
    <location>
        <begin position="201"/>
        <end position="229"/>
    </location>
</feature>
<evidence type="ECO:0000256" key="1">
    <source>
        <dbReference type="SAM" id="MobiDB-lite"/>
    </source>
</evidence>